<dbReference type="GO" id="GO:0005886">
    <property type="term" value="C:plasma membrane"/>
    <property type="evidence" value="ECO:0007669"/>
    <property type="project" value="UniProtKB-SubCell"/>
</dbReference>
<keyword evidence="4 6" id="KW-1133">Transmembrane helix</keyword>
<comment type="subcellular location">
    <subcellularLocation>
        <location evidence="1">Cell membrane</location>
        <topology evidence="1">Multi-pass membrane protein</topology>
    </subcellularLocation>
</comment>
<evidence type="ECO:0000256" key="5">
    <source>
        <dbReference type="ARBA" id="ARBA00023136"/>
    </source>
</evidence>
<feature type="transmembrane region" description="Helical" evidence="6">
    <location>
        <begin position="347"/>
        <end position="367"/>
    </location>
</feature>
<evidence type="ECO:0000256" key="2">
    <source>
        <dbReference type="ARBA" id="ARBA00022475"/>
    </source>
</evidence>
<dbReference type="GO" id="GO:0022857">
    <property type="term" value="F:transmembrane transporter activity"/>
    <property type="evidence" value="ECO:0007669"/>
    <property type="project" value="InterPro"/>
</dbReference>
<evidence type="ECO:0000256" key="3">
    <source>
        <dbReference type="ARBA" id="ARBA00022692"/>
    </source>
</evidence>
<dbReference type="Proteomes" id="UP000519897">
    <property type="component" value="Unassembled WGS sequence"/>
</dbReference>
<evidence type="ECO:0000256" key="4">
    <source>
        <dbReference type="ARBA" id="ARBA00022989"/>
    </source>
</evidence>
<organism evidence="7 8">
    <name type="scientific">Rhizobium rhizoryzae</name>
    <dbReference type="NCBI Taxonomy" id="451876"/>
    <lineage>
        <taxon>Bacteria</taxon>
        <taxon>Pseudomonadati</taxon>
        <taxon>Pseudomonadota</taxon>
        <taxon>Alphaproteobacteria</taxon>
        <taxon>Hyphomicrobiales</taxon>
        <taxon>Rhizobiaceae</taxon>
        <taxon>Rhizobium/Agrobacterium group</taxon>
        <taxon>Rhizobium</taxon>
    </lineage>
</organism>
<dbReference type="InterPro" id="IPR050367">
    <property type="entry name" value="APC_superfamily"/>
</dbReference>
<evidence type="ECO:0000313" key="8">
    <source>
        <dbReference type="Proteomes" id="UP000519897"/>
    </source>
</evidence>
<protein>
    <submittedName>
        <fullName evidence="7">APA family basic amino acid/polyamine antiporter/amino acid efflux transporter</fullName>
    </submittedName>
</protein>
<keyword evidence="5 6" id="KW-0472">Membrane</keyword>
<evidence type="ECO:0000313" key="7">
    <source>
        <dbReference type="EMBL" id="MBB4145934.1"/>
    </source>
</evidence>
<feature type="transmembrane region" description="Helical" evidence="6">
    <location>
        <begin position="319"/>
        <end position="341"/>
    </location>
</feature>
<feature type="transmembrane region" description="Helical" evidence="6">
    <location>
        <begin position="189"/>
        <end position="206"/>
    </location>
</feature>
<evidence type="ECO:0000256" key="6">
    <source>
        <dbReference type="SAM" id="Phobius"/>
    </source>
</evidence>
<keyword evidence="8" id="KW-1185">Reference proteome</keyword>
<dbReference type="Gene3D" id="1.20.1740.10">
    <property type="entry name" value="Amino acid/polyamine transporter I"/>
    <property type="match status" value="1"/>
</dbReference>
<feature type="transmembrane region" description="Helical" evidence="6">
    <location>
        <begin position="273"/>
        <end position="298"/>
    </location>
</feature>
<dbReference type="InterPro" id="IPR002293">
    <property type="entry name" value="AA/rel_permease1"/>
</dbReference>
<keyword evidence="3 6" id="KW-0812">Transmembrane</keyword>
<dbReference type="PIRSF" id="PIRSF006060">
    <property type="entry name" value="AA_transporter"/>
    <property type="match status" value="1"/>
</dbReference>
<dbReference type="AlphaFoldDB" id="A0A7W6PTD0"/>
<dbReference type="PANTHER" id="PTHR42770:SF7">
    <property type="entry name" value="MEMBRANE PROTEIN"/>
    <property type="match status" value="1"/>
</dbReference>
<proteinExistence type="predicted"/>
<reference evidence="7 8" key="1">
    <citation type="submission" date="2020-08" db="EMBL/GenBank/DDBJ databases">
        <title>Genomic Encyclopedia of Type Strains, Phase IV (KMG-IV): sequencing the most valuable type-strain genomes for metagenomic binning, comparative biology and taxonomic classification.</title>
        <authorList>
            <person name="Goeker M."/>
        </authorList>
    </citation>
    <scope>NUCLEOTIDE SEQUENCE [LARGE SCALE GENOMIC DNA]</scope>
    <source>
        <strain evidence="7 8">DSM 29514</strain>
    </source>
</reference>
<feature type="transmembrane region" description="Helical" evidence="6">
    <location>
        <begin position="12"/>
        <end position="32"/>
    </location>
</feature>
<comment type="caution">
    <text evidence="7">The sequence shown here is derived from an EMBL/GenBank/DDBJ whole genome shotgun (WGS) entry which is preliminary data.</text>
</comment>
<dbReference type="RefSeq" id="WP_165130561.1">
    <property type="nucleotide sequence ID" value="NZ_CP049248.1"/>
</dbReference>
<dbReference type="EMBL" id="JACIEC010000014">
    <property type="protein sequence ID" value="MBB4145934.1"/>
    <property type="molecule type" value="Genomic_DNA"/>
</dbReference>
<dbReference type="Pfam" id="PF13520">
    <property type="entry name" value="AA_permease_2"/>
    <property type="match status" value="1"/>
</dbReference>
<feature type="transmembrane region" description="Helical" evidence="6">
    <location>
        <begin position="151"/>
        <end position="169"/>
    </location>
</feature>
<feature type="transmembrane region" description="Helical" evidence="6">
    <location>
        <begin position="38"/>
        <end position="59"/>
    </location>
</feature>
<sequence>MALVRNLNSTNGTALAISMVIGSGLFGLPGLVISETNAVTALFCWILVAICIAPTIHIFSELGYRLASSQGVAGFAAYAVGNWSRGGFSLIACGALAVGMPAFFMVIGAYASELLHLDPASWRGPIAIAVAWFATFMNLRGVHNLAIVNQLIVVSVLVIMAGIIGLSLNNLGPASEALAREVVNYKPDINLLWAGCVIVFWAFQGWENLSFGLEEVRDPERTIPRIYWFSFLIVVVVYLAFAWVISASVYAGVDATGLSGLSALLGTGPVKSVLLATMVVVLIANANSWVFGASRAFYAAGQLGLLSHALGQTNGQGTPVVSLLSAATLYTVFIGLIEISGTSPSTAFMLTTQGFIIIFGFSIIAYLKFKRQVAGAWLISALAMIGWVFLVHGFNLMLIYPAALFAIGCFRQARAASRQLQS</sequence>
<gene>
    <name evidence="7" type="ORF">GGQ72_004500</name>
</gene>
<keyword evidence="2" id="KW-1003">Cell membrane</keyword>
<feature type="transmembrane region" description="Helical" evidence="6">
    <location>
        <begin position="122"/>
        <end position="139"/>
    </location>
</feature>
<accession>A0A7W6PTD0</accession>
<feature type="transmembrane region" description="Helical" evidence="6">
    <location>
        <begin position="226"/>
        <end position="253"/>
    </location>
</feature>
<name>A0A7W6PTD0_9HYPH</name>
<feature type="transmembrane region" description="Helical" evidence="6">
    <location>
        <begin position="88"/>
        <end position="110"/>
    </location>
</feature>
<feature type="transmembrane region" description="Helical" evidence="6">
    <location>
        <begin position="374"/>
        <end position="390"/>
    </location>
</feature>
<evidence type="ECO:0000256" key="1">
    <source>
        <dbReference type="ARBA" id="ARBA00004651"/>
    </source>
</evidence>
<dbReference type="PANTHER" id="PTHR42770">
    <property type="entry name" value="AMINO ACID TRANSPORTER-RELATED"/>
    <property type="match status" value="1"/>
</dbReference>